<feature type="domain" description="Aminoacyl-tRNA synthetase class I anticodon-binding" evidence="9">
    <location>
        <begin position="312"/>
        <end position="439"/>
    </location>
</feature>
<dbReference type="Gene3D" id="1.10.10.350">
    <property type="match status" value="1"/>
</dbReference>
<dbReference type="InterPro" id="IPR004527">
    <property type="entry name" value="Glu-tRNA-ligase_bac/mito"/>
</dbReference>
<gene>
    <name evidence="7" type="primary">gltX</name>
    <name evidence="10" type="ORF">A2569_00355</name>
</gene>
<dbReference type="InterPro" id="IPR033910">
    <property type="entry name" value="GluRS_core"/>
</dbReference>
<feature type="domain" description="Glutamyl/glutaminyl-tRNA synthetase class Ib catalytic" evidence="8">
    <location>
        <begin position="117"/>
        <end position="290"/>
    </location>
</feature>
<dbReference type="Pfam" id="PF00749">
    <property type="entry name" value="tRNA-synt_1c"/>
    <property type="match status" value="2"/>
</dbReference>
<evidence type="ECO:0000256" key="2">
    <source>
        <dbReference type="ARBA" id="ARBA00022598"/>
    </source>
</evidence>
<evidence type="ECO:0000256" key="7">
    <source>
        <dbReference type="HAMAP-Rule" id="MF_00022"/>
    </source>
</evidence>
<comment type="catalytic activity">
    <reaction evidence="7">
        <text>tRNA(Glu) + L-glutamate + ATP = L-glutamyl-tRNA(Glu) + AMP + diphosphate</text>
        <dbReference type="Rhea" id="RHEA:23540"/>
        <dbReference type="Rhea" id="RHEA-COMP:9663"/>
        <dbReference type="Rhea" id="RHEA-COMP:9680"/>
        <dbReference type="ChEBI" id="CHEBI:29985"/>
        <dbReference type="ChEBI" id="CHEBI:30616"/>
        <dbReference type="ChEBI" id="CHEBI:33019"/>
        <dbReference type="ChEBI" id="CHEBI:78442"/>
        <dbReference type="ChEBI" id="CHEBI:78520"/>
        <dbReference type="ChEBI" id="CHEBI:456215"/>
        <dbReference type="EC" id="6.1.1.17"/>
    </reaction>
</comment>
<proteinExistence type="inferred from homology"/>
<dbReference type="AlphaFoldDB" id="A0A1G2QKU5"/>
<dbReference type="Pfam" id="PF19269">
    <property type="entry name" value="Anticodon_2"/>
    <property type="match status" value="1"/>
</dbReference>
<dbReference type="GO" id="GO:0006424">
    <property type="term" value="P:glutamyl-tRNA aminoacylation"/>
    <property type="evidence" value="ECO:0007669"/>
    <property type="project" value="UniProtKB-UniRule"/>
</dbReference>
<keyword evidence="4 7" id="KW-0067">ATP-binding</keyword>
<dbReference type="InterPro" id="IPR020751">
    <property type="entry name" value="aa-tRNA-synth_I_codon-bd_sub2"/>
</dbReference>
<feature type="binding site" evidence="7">
    <location>
        <position position="220"/>
    </location>
    <ligand>
        <name>ATP</name>
        <dbReference type="ChEBI" id="CHEBI:30616"/>
    </ligand>
</feature>
<dbReference type="EC" id="6.1.1.17" evidence="7"/>
<comment type="subunit">
    <text evidence="7">Monomer.</text>
</comment>
<sequence length="443" mass="49865">MAPQHVVTRFSPSPTGPFHVGSARTALFNYLFAKQQGGKLILRIEDTDSERSKKEYEENIIDGLDWLGIDYDEFYRQSERGAVYRDHIEKLITNGAAYESMEDEDGSDIRLGGPHFRPSVIRFKNSGGIVSFHDEIRGEISFDVTELGDFVIAKNRETPLYHLAVVVDDMLMGVTHIIRGEDGISNTPRQLLIARALGVPEWRYAHIPLILAPDKSKLSKRHGAVAITEYRKQGYLPEALVNFLALIGWSSQGEGEPEREIFSLPELVGRFNLSKVQKSGAMFSADKLKWFNREYMKTLLDDELLNALTARMPEQSPAILAKLLPLIRERITTLADTPTLIGNGGELSFVRNYTKPSRALLKTIEFLPRVRGILEQVSEPDFKAAQIKERLWDFATEKGRGNVLWPLRIALTGLERSPDPFVVAELLGKEETLARIAYAQSLA</sequence>
<dbReference type="GO" id="GO:0008270">
    <property type="term" value="F:zinc ion binding"/>
    <property type="evidence" value="ECO:0007669"/>
    <property type="project" value="InterPro"/>
</dbReference>
<evidence type="ECO:0000313" key="10">
    <source>
        <dbReference type="EMBL" id="OHA60719.1"/>
    </source>
</evidence>
<evidence type="ECO:0000313" key="11">
    <source>
        <dbReference type="Proteomes" id="UP000177090"/>
    </source>
</evidence>
<dbReference type="HAMAP" id="MF_00022">
    <property type="entry name" value="Glu_tRNA_synth_type1"/>
    <property type="match status" value="1"/>
</dbReference>
<dbReference type="PANTHER" id="PTHR43311">
    <property type="entry name" value="GLUTAMATE--TRNA LIGASE"/>
    <property type="match status" value="1"/>
</dbReference>
<dbReference type="PRINTS" id="PR00987">
    <property type="entry name" value="TRNASYNTHGLU"/>
</dbReference>
<evidence type="ECO:0000259" key="9">
    <source>
        <dbReference type="Pfam" id="PF19269"/>
    </source>
</evidence>
<dbReference type="CDD" id="cd00808">
    <property type="entry name" value="GluRS_core"/>
    <property type="match status" value="1"/>
</dbReference>
<evidence type="ECO:0000256" key="3">
    <source>
        <dbReference type="ARBA" id="ARBA00022741"/>
    </source>
</evidence>
<comment type="caution">
    <text evidence="7">Lacks conserved residue(s) required for the propagation of feature annotation.</text>
</comment>
<dbReference type="PANTHER" id="PTHR43311:SF2">
    <property type="entry name" value="GLUTAMATE--TRNA LIGASE, MITOCHONDRIAL-RELATED"/>
    <property type="match status" value="1"/>
</dbReference>
<dbReference type="SUPFAM" id="SSF52374">
    <property type="entry name" value="Nucleotidylyl transferase"/>
    <property type="match status" value="1"/>
</dbReference>
<evidence type="ECO:0000256" key="4">
    <source>
        <dbReference type="ARBA" id="ARBA00022840"/>
    </source>
</evidence>
<reference evidence="10 11" key="1">
    <citation type="journal article" date="2016" name="Nat. Commun.">
        <title>Thousands of microbial genomes shed light on interconnected biogeochemical processes in an aquifer system.</title>
        <authorList>
            <person name="Anantharaman K."/>
            <person name="Brown C.T."/>
            <person name="Hug L.A."/>
            <person name="Sharon I."/>
            <person name="Castelle C.J."/>
            <person name="Probst A.J."/>
            <person name="Thomas B.C."/>
            <person name="Singh A."/>
            <person name="Wilkins M.J."/>
            <person name="Karaoz U."/>
            <person name="Brodie E.L."/>
            <person name="Williams K.H."/>
            <person name="Hubbard S.S."/>
            <person name="Banfield J.F."/>
        </authorList>
    </citation>
    <scope>NUCLEOTIDE SEQUENCE [LARGE SCALE GENOMIC DNA]</scope>
</reference>
<comment type="caution">
    <text evidence="10">The sequence shown here is derived from an EMBL/GenBank/DDBJ whole genome shotgun (WGS) entry which is preliminary data.</text>
</comment>
<keyword evidence="7" id="KW-0963">Cytoplasm</keyword>
<evidence type="ECO:0000256" key="5">
    <source>
        <dbReference type="ARBA" id="ARBA00022917"/>
    </source>
</evidence>
<dbReference type="EMBL" id="MHTL01000010">
    <property type="protein sequence ID" value="OHA60719.1"/>
    <property type="molecule type" value="Genomic_DNA"/>
</dbReference>
<evidence type="ECO:0000256" key="1">
    <source>
        <dbReference type="ARBA" id="ARBA00007894"/>
    </source>
</evidence>
<evidence type="ECO:0000259" key="8">
    <source>
        <dbReference type="Pfam" id="PF00749"/>
    </source>
</evidence>
<dbReference type="GO" id="GO:0004818">
    <property type="term" value="F:glutamate-tRNA ligase activity"/>
    <property type="evidence" value="ECO:0007669"/>
    <property type="project" value="UniProtKB-UniRule"/>
</dbReference>
<name>A0A1G2QKU5_9BACT</name>
<dbReference type="InterPro" id="IPR049940">
    <property type="entry name" value="GluQ/Sye"/>
</dbReference>
<comment type="subcellular location">
    <subcellularLocation>
        <location evidence="7">Cytoplasm</location>
    </subcellularLocation>
</comment>
<keyword evidence="5 7" id="KW-0648">Protein biosynthesis</keyword>
<keyword evidence="3 7" id="KW-0547">Nucleotide-binding</keyword>
<accession>A0A1G2QKU5</accession>
<dbReference type="InterPro" id="IPR000924">
    <property type="entry name" value="Glu/Gln-tRNA-synth"/>
</dbReference>
<dbReference type="GO" id="GO:0000049">
    <property type="term" value="F:tRNA binding"/>
    <property type="evidence" value="ECO:0007669"/>
    <property type="project" value="InterPro"/>
</dbReference>
<keyword evidence="6 7" id="KW-0030">Aminoacyl-tRNA synthetase</keyword>
<evidence type="ECO:0000256" key="6">
    <source>
        <dbReference type="ARBA" id="ARBA00023146"/>
    </source>
</evidence>
<feature type="short sequence motif" description="'KMSKS' region" evidence="7">
    <location>
        <begin position="217"/>
        <end position="221"/>
    </location>
</feature>
<organism evidence="10 11">
    <name type="scientific">Candidatus Vogelbacteria bacterium RIFOXYD1_FULL_51_18</name>
    <dbReference type="NCBI Taxonomy" id="1802440"/>
    <lineage>
        <taxon>Bacteria</taxon>
        <taxon>Candidatus Vogeliibacteriota</taxon>
    </lineage>
</organism>
<feature type="domain" description="Glutamyl/glutaminyl-tRNA synthetase class Ib catalytic" evidence="8">
    <location>
        <begin position="6"/>
        <end position="103"/>
    </location>
</feature>
<dbReference type="GO" id="GO:0005524">
    <property type="term" value="F:ATP binding"/>
    <property type="evidence" value="ECO:0007669"/>
    <property type="project" value="UniProtKB-UniRule"/>
</dbReference>
<dbReference type="InterPro" id="IPR014729">
    <property type="entry name" value="Rossmann-like_a/b/a_fold"/>
</dbReference>
<dbReference type="InterPro" id="IPR008925">
    <property type="entry name" value="aa_tRNA-synth_I_cd-bd_sf"/>
</dbReference>
<protein>
    <recommendedName>
        <fullName evidence="7">Glutamate--tRNA ligase</fullName>
        <ecNumber evidence="7">6.1.1.17</ecNumber>
    </recommendedName>
    <alternativeName>
        <fullName evidence="7">Glutamyl-tRNA synthetase</fullName>
        <shortName evidence="7">GluRS</shortName>
    </alternativeName>
</protein>
<dbReference type="Gene3D" id="3.40.50.620">
    <property type="entry name" value="HUPs"/>
    <property type="match status" value="2"/>
</dbReference>
<dbReference type="Proteomes" id="UP000177090">
    <property type="component" value="Unassembled WGS sequence"/>
</dbReference>
<feature type="short sequence motif" description="'HIGH' region" evidence="7">
    <location>
        <begin position="12"/>
        <end position="22"/>
    </location>
</feature>
<comment type="function">
    <text evidence="7">Catalyzes the attachment of glutamate to tRNA(Glu) in a two-step reaction: glutamate is first activated by ATP to form Glu-AMP and then transferred to the acceptor end of tRNA(Glu).</text>
</comment>
<keyword evidence="2 7" id="KW-0436">Ligase</keyword>
<dbReference type="InterPro" id="IPR045462">
    <property type="entry name" value="aa-tRNA-synth_I_cd-bd"/>
</dbReference>
<dbReference type="SUPFAM" id="SSF48163">
    <property type="entry name" value="An anticodon-binding domain of class I aminoacyl-tRNA synthetases"/>
    <property type="match status" value="1"/>
</dbReference>
<dbReference type="InterPro" id="IPR020058">
    <property type="entry name" value="Glu/Gln-tRNA-synth_Ib_cat-dom"/>
</dbReference>
<comment type="similarity">
    <text evidence="1 7">Belongs to the class-I aminoacyl-tRNA synthetase family. Glutamate--tRNA ligase type 1 subfamily.</text>
</comment>
<dbReference type="GO" id="GO:0005829">
    <property type="term" value="C:cytosol"/>
    <property type="evidence" value="ECO:0007669"/>
    <property type="project" value="TreeGrafter"/>
</dbReference>
<dbReference type="STRING" id="1802440.A2569_00355"/>